<gene>
    <name evidence="5" type="ORF">GRF29_1g685752</name>
</gene>
<dbReference type="GO" id="GO:0008236">
    <property type="term" value="F:serine-type peptidase activity"/>
    <property type="evidence" value="ECO:0007669"/>
    <property type="project" value="InterPro"/>
</dbReference>
<dbReference type="PANTHER" id="PTHR37049">
    <property type="entry name" value="PEPTIDASE S41 FAMILY PROTEIN"/>
    <property type="match status" value="1"/>
</dbReference>
<name>A0AAN6M6I4_9PLEO</name>
<dbReference type="SUPFAM" id="SSF52096">
    <property type="entry name" value="ClpP/crotonase"/>
    <property type="match status" value="1"/>
</dbReference>
<dbReference type="PANTHER" id="PTHR37049:SF4">
    <property type="entry name" value="RHODANESE DOMAIN-CONTAINING PROTEIN"/>
    <property type="match status" value="1"/>
</dbReference>
<proteinExistence type="predicted"/>
<protein>
    <recommendedName>
        <fullName evidence="7">Tail specific protease domain-containing protein</fullName>
    </recommendedName>
</protein>
<feature type="domain" description="Tail specific protease" evidence="3">
    <location>
        <begin position="371"/>
        <end position="568"/>
    </location>
</feature>
<feature type="region of interest" description="Disordered" evidence="1">
    <location>
        <begin position="700"/>
        <end position="727"/>
    </location>
</feature>
<dbReference type="InterPro" id="IPR005151">
    <property type="entry name" value="Tail-specific_protease"/>
</dbReference>
<dbReference type="GO" id="GO:0006508">
    <property type="term" value="P:proteolysis"/>
    <property type="evidence" value="ECO:0007669"/>
    <property type="project" value="InterPro"/>
</dbReference>
<feature type="compositionally biased region" description="Polar residues" evidence="1">
    <location>
        <begin position="710"/>
        <end position="727"/>
    </location>
</feature>
<evidence type="ECO:0000256" key="2">
    <source>
        <dbReference type="SAM" id="SignalP"/>
    </source>
</evidence>
<evidence type="ECO:0000259" key="4">
    <source>
        <dbReference type="Pfam" id="PF23658"/>
    </source>
</evidence>
<dbReference type="InterPro" id="IPR056186">
    <property type="entry name" value="PDZ_CPAF-rel"/>
</dbReference>
<dbReference type="Gene3D" id="3.90.226.10">
    <property type="entry name" value="2-enoyl-CoA Hydratase, Chain A, domain 1"/>
    <property type="match status" value="1"/>
</dbReference>
<sequence>MRFQIMALLATLLLLAAAMPASASDFVNRDQVVPSKTLPPCAQVSVLLVDYDKNQPMPTTVPADLAYECLLTIPLNITSAKAILFEIPLYMNWQSTLDVLKDPPAEYVEKVQPPVDILAGLETISADLDSGAITNDYEFGWRLYQLLVQAHDGHLAYVLDVVGGVFQFTRPFPLVSVSEDGSKLPAVFAYYDILGTQFKNITYTPSPIVKIDDIDVNFFLEELSQVGSLQDRDALYNNLFYNLAQISLGSSGTATGMFSGGGRARYVPLQANTTFEFANGSISLVPNTARTYIDFTNVTSGEALRKKVVYGEAFSNIPRTPVPVDPGTKRSEDGRVPDLIAATPVGYPVPVVPGPYNLINGFYIDQPGYEDVAVLVVPSFVSNAYAEVPFQAAGKKFLEKAWNDGKTKLILDVQANGGGTILQGYDLFRQIFPDSDPYGGNRFRYNPAFDLIGQTLSDFASQYSREEGLSNYTLKGVQSSYFDYHTDTNAEGEPFKSWGEKRGPYDVNGNNYSAISRWNLTDVYIAYQGGINVTERSNNTWWRPENVVLLTDGYCASTCSIFAELLTQEVGVKTVALGGRSNSNKIQAVGGVKGANVFQWSFIQSYCEQAIGINDTLQDSVLKEYKASRATDRAWAYGINVRDAVRRGDDSGVALQFKYEEADCRLYFTPEMTVSAVAIWKAVVDAQWIDSSKCIGNGGYYSPHDRRATQGKTTSLRPAHGQMQSAQAREQFQAFESTFSIETERQHHRNGFMQP</sequence>
<dbReference type="Proteomes" id="UP001280581">
    <property type="component" value="Unassembled WGS sequence"/>
</dbReference>
<comment type="caution">
    <text evidence="5">The sequence shown here is derived from an EMBL/GenBank/DDBJ whole genome shotgun (WGS) entry which is preliminary data.</text>
</comment>
<reference evidence="5 6" key="1">
    <citation type="submission" date="2021-02" db="EMBL/GenBank/DDBJ databases">
        <title>Genome assembly of Pseudopithomyces chartarum.</title>
        <authorList>
            <person name="Jauregui R."/>
            <person name="Singh J."/>
            <person name="Voisey C."/>
        </authorList>
    </citation>
    <scope>NUCLEOTIDE SEQUENCE [LARGE SCALE GENOMIC DNA]</scope>
    <source>
        <strain evidence="5 6">AGR01</strain>
    </source>
</reference>
<evidence type="ECO:0000259" key="3">
    <source>
        <dbReference type="Pfam" id="PF03572"/>
    </source>
</evidence>
<dbReference type="AlphaFoldDB" id="A0AAN6M6I4"/>
<evidence type="ECO:0000313" key="5">
    <source>
        <dbReference type="EMBL" id="KAK3216703.1"/>
    </source>
</evidence>
<accession>A0AAN6M6I4</accession>
<keyword evidence="2" id="KW-0732">Signal</keyword>
<evidence type="ECO:0008006" key="7">
    <source>
        <dbReference type="Google" id="ProtNLM"/>
    </source>
</evidence>
<dbReference type="InterPro" id="IPR052766">
    <property type="entry name" value="S41A_metabolite_peptidase"/>
</dbReference>
<dbReference type="Pfam" id="PF23658">
    <property type="entry name" value="PDZ_CPAF_rel"/>
    <property type="match status" value="1"/>
</dbReference>
<evidence type="ECO:0000313" key="6">
    <source>
        <dbReference type="Proteomes" id="UP001280581"/>
    </source>
</evidence>
<feature type="chain" id="PRO_5042948567" description="Tail specific protease domain-containing protein" evidence="2">
    <location>
        <begin position="24"/>
        <end position="755"/>
    </location>
</feature>
<dbReference type="EMBL" id="WVTA01000001">
    <property type="protein sequence ID" value="KAK3216703.1"/>
    <property type="molecule type" value="Genomic_DNA"/>
</dbReference>
<organism evidence="5 6">
    <name type="scientific">Pseudopithomyces chartarum</name>
    <dbReference type="NCBI Taxonomy" id="1892770"/>
    <lineage>
        <taxon>Eukaryota</taxon>
        <taxon>Fungi</taxon>
        <taxon>Dikarya</taxon>
        <taxon>Ascomycota</taxon>
        <taxon>Pezizomycotina</taxon>
        <taxon>Dothideomycetes</taxon>
        <taxon>Pleosporomycetidae</taxon>
        <taxon>Pleosporales</taxon>
        <taxon>Massarineae</taxon>
        <taxon>Didymosphaeriaceae</taxon>
        <taxon>Pseudopithomyces</taxon>
    </lineage>
</organism>
<dbReference type="InterPro" id="IPR029045">
    <property type="entry name" value="ClpP/crotonase-like_dom_sf"/>
</dbReference>
<feature type="domain" description="CPAF-like PDZ" evidence="4">
    <location>
        <begin position="167"/>
        <end position="295"/>
    </location>
</feature>
<feature type="signal peptide" evidence="2">
    <location>
        <begin position="1"/>
        <end position="23"/>
    </location>
</feature>
<keyword evidence="6" id="KW-1185">Reference proteome</keyword>
<dbReference type="Pfam" id="PF03572">
    <property type="entry name" value="Peptidase_S41"/>
    <property type="match status" value="1"/>
</dbReference>
<evidence type="ECO:0000256" key="1">
    <source>
        <dbReference type="SAM" id="MobiDB-lite"/>
    </source>
</evidence>